<sequence length="325" mass="37726">MDRESSFDELAYRYLEGKLKGREYDDFTALLQESDKLARFDQLKSGWQPGENLSSAANWRRLSYRMSTTSVPAKAKPRNLVTYWISAVAAVLIIGLIISTTFFYLKSDRFITGYTTIETPRGEKSKVFLPDGTEVWLNANSSISYPSFSKDQREVKLVGEAYFKVKHDDNIPFVVSTKRCDVKVLGTEFNVMAYDLLNRNEVTLFKGRVEVKAGTKSAVLKVGQRFFISDDQQYIESANLQQTHSWVENKLNFQKIPFGELVMRLENWYDVDLIYDTKRFAKTEFTGTFKNEETIWQVLDALNVYLPIQYKKIDNRKIELYVKEK</sequence>
<keyword evidence="1" id="KW-1133">Transmembrane helix</keyword>
<feature type="domain" description="FecR protein" evidence="2">
    <location>
        <begin position="116"/>
        <end position="210"/>
    </location>
</feature>
<protein>
    <submittedName>
        <fullName evidence="4">FecR family protein</fullName>
    </submittedName>
</protein>
<gene>
    <name evidence="4" type="ORF">BC643_1288</name>
</gene>
<dbReference type="Pfam" id="PF16344">
    <property type="entry name" value="FecR_C"/>
    <property type="match status" value="1"/>
</dbReference>
<keyword evidence="1" id="KW-0812">Transmembrane</keyword>
<evidence type="ECO:0000313" key="4">
    <source>
        <dbReference type="EMBL" id="RKD90943.1"/>
    </source>
</evidence>
<dbReference type="PANTHER" id="PTHR30273">
    <property type="entry name" value="PERIPLASMIC SIGNAL SENSOR AND SIGMA FACTOR ACTIVATOR FECR-RELATED"/>
    <property type="match status" value="1"/>
</dbReference>
<evidence type="ECO:0000256" key="1">
    <source>
        <dbReference type="SAM" id="Phobius"/>
    </source>
</evidence>
<organism evidence="4 5">
    <name type="scientific">Mangrovibacterium diazotrophicum</name>
    <dbReference type="NCBI Taxonomy" id="1261403"/>
    <lineage>
        <taxon>Bacteria</taxon>
        <taxon>Pseudomonadati</taxon>
        <taxon>Bacteroidota</taxon>
        <taxon>Bacteroidia</taxon>
        <taxon>Marinilabiliales</taxon>
        <taxon>Prolixibacteraceae</taxon>
        <taxon>Mangrovibacterium</taxon>
    </lineage>
</organism>
<dbReference type="Gene3D" id="2.60.120.1440">
    <property type="match status" value="1"/>
</dbReference>
<dbReference type="PIRSF" id="PIRSF018266">
    <property type="entry name" value="FecR"/>
    <property type="match status" value="1"/>
</dbReference>
<evidence type="ECO:0000313" key="5">
    <source>
        <dbReference type="Proteomes" id="UP000283387"/>
    </source>
</evidence>
<dbReference type="AlphaFoldDB" id="A0A419W647"/>
<dbReference type="Gene3D" id="3.55.50.30">
    <property type="match status" value="1"/>
</dbReference>
<evidence type="ECO:0000259" key="3">
    <source>
        <dbReference type="Pfam" id="PF16344"/>
    </source>
</evidence>
<accession>A0A419W647</accession>
<dbReference type="GO" id="GO:0016989">
    <property type="term" value="F:sigma factor antagonist activity"/>
    <property type="evidence" value="ECO:0007669"/>
    <property type="project" value="TreeGrafter"/>
</dbReference>
<dbReference type="InterPro" id="IPR012373">
    <property type="entry name" value="Ferrdict_sens_TM"/>
</dbReference>
<dbReference type="InterPro" id="IPR032508">
    <property type="entry name" value="FecR_C"/>
</dbReference>
<evidence type="ECO:0000259" key="2">
    <source>
        <dbReference type="Pfam" id="PF04773"/>
    </source>
</evidence>
<dbReference type="PANTHER" id="PTHR30273:SF2">
    <property type="entry name" value="PROTEIN FECR"/>
    <property type="match status" value="1"/>
</dbReference>
<dbReference type="EMBL" id="RAPN01000001">
    <property type="protein sequence ID" value="RKD90943.1"/>
    <property type="molecule type" value="Genomic_DNA"/>
</dbReference>
<keyword evidence="1" id="KW-0472">Membrane</keyword>
<proteinExistence type="predicted"/>
<dbReference type="InterPro" id="IPR006860">
    <property type="entry name" value="FecR"/>
</dbReference>
<dbReference type="OrthoDB" id="643766at2"/>
<dbReference type="Proteomes" id="UP000283387">
    <property type="component" value="Unassembled WGS sequence"/>
</dbReference>
<name>A0A419W647_9BACT</name>
<feature type="transmembrane region" description="Helical" evidence="1">
    <location>
        <begin position="81"/>
        <end position="105"/>
    </location>
</feature>
<feature type="domain" description="Protein FecR C-terminal" evidence="3">
    <location>
        <begin position="250"/>
        <end position="319"/>
    </location>
</feature>
<dbReference type="RefSeq" id="WP_120272297.1">
    <property type="nucleotide sequence ID" value="NZ_RAPN01000001.1"/>
</dbReference>
<keyword evidence="5" id="KW-1185">Reference proteome</keyword>
<comment type="caution">
    <text evidence="4">The sequence shown here is derived from an EMBL/GenBank/DDBJ whole genome shotgun (WGS) entry which is preliminary data.</text>
</comment>
<dbReference type="Pfam" id="PF04773">
    <property type="entry name" value="FecR"/>
    <property type="match status" value="1"/>
</dbReference>
<reference evidence="4 5" key="1">
    <citation type="submission" date="2018-09" db="EMBL/GenBank/DDBJ databases">
        <title>Genomic Encyclopedia of Archaeal and Bacterial Type Strains, Phase II (KMG-II): from individual species to whole genera.</title>
        <authorList>
            <person name="Goeker M."/>
        </authorList>
    </citation>
    <scope>NUCLEOTIDE SEQUENCE [LARGE SCALE GENOMIC DNA]</scope>
    <source>
        <strain evidence="4 5">DSM 27148</strain>
    </source>
</reference>